<keyword evidence="1" id="KW-1133">Transmembrane helix</keyword>
<dbReference type="AlphaFoldDB" id="A0A2P2Q5P8"/>
<sequence length="69" mass="8165">MFFCNAYAQIFKLIFARNALMRQLLEREKKKKEPTRVLWCGNNILTLICFTILSHNLACILPRLQITNH</sequence>
<keyword evidence="1" id="KW-0472">Membrane</keyword>
<keyword evidence="1" id="KW-0812">Transmembrane</keyword>
<evidence type="ECO:0000313" key="2">
    <source>
        <dbReference type="EMBL" id="MBX62315.1"/>
    </source>
</evidence>
<feature type="transmembrane region" description="Helical" evidence="1">
    <location>
        <begin position="37"/>
        <end position="58"/>
    </location>
</feature>
<organism evidence="2">
    <name type="scientific">Rhizophora mucronata</name>
    <name type="common">Asiatic mangrove</name>
    <dbReference type="NCBI Taxonomy" id="61149"/>
    <lineage>
        <taxon>Eukaryota</taxon>
        <taxon>Viridiplantae</taxon>
        <taxon>Streptophyta</taxon>
        <taxon>Embryophyta</taxon>
        <taxon>Tracheophyta</taxon>
        <taxon>Spermatophyta</taxon>
        <taxon>Magnoliopsida</taxon>
        <taxon>eudicotyledons</taxon>
        <taxon>Gunneridae</taxon>
        <taxon>Pentapetalae</taxon>
        <taxon>rosids</taxon>
        <taxon>fabids</taxon>
        <taxon>Malpighiales</taxon>
        <taxon>Rhizophoraceae</taxon>
        <taxon>Rhizophora</taxon>
    </lineage>
</organism>
<dbReference type="EMBL" id="GGEC01081831">
    <property type="protein sequence ID" value="MBX62315.1"/>
    <property type="molecule type" value="Transcribed_RNA"/>
</dbReference>
<evidence type="ECO:0000256" key="1">
    <source>
        <dbReference type="SAM" id="Phobius"/>
    </source>
</evidence>
<name>A0A2P2Q5P8_RHIMU</name>
<proteinExistence type="predicted"/>
<protein>
    <submittedName>
        <fullName evidence="2">Uncharacterized protein</fullName>
    </submittedName>
</protein>
<accession>A0A2P2Q5P8</accession>
<reference evidence="2" key="1">
    <citation type="submission" date="2018-02" db="EMBL/GenBank/DDBJ databases">
        <title>Rhizophora mucronata_Transcriptome.</title>
        <authorList>
            <person name="Meera S.P."/>
            <person name="Sreeshan A."/>
            <person name="Augustine A."/>
        </authorList>
    </citation>
    <scope>NUCLEOTIDE SEQUENCE</scope>
    <source>
        <tissue evidence="2">Leaf</tissue>
    </source>
</reference>